<name>A0ABQ2LZU4_9MICC</name>
<evidence type="ECO:0000313" key="3">
    <source>
        <dbReference type="EMBL" id="GGO45142.1"/>
    </source>
</evidence>
<keyword evidence="2" id="KW-1133">Transmembrane helix</keyword>
<protein>
    <submittedName>
        <fullName evidence="3">Uncharacterized protein</fullName>
    </submittedName>
</protein>
<comment type="caution">
    <text evidence="3">The sequence shown here is derived from an EMBL/GenBank/DDBJ whole genome shotgun (WGS) entry which is preliminary data.</text>
</comment>
<feature type="compositionally biased region" description="Low complexity" evidence="1">
    <location>
        <begin position="181"/>
        <end position="203"/>
    </location>
</feature>
<gene>
    <name evidence="3" type="ORF">GCM10010977_17170</name>
</gene>
<feature type="compositionally biased region" description="Polar residues" evidence="1">
    <location>
        <begin position="204"/>
        <end position="213"/>
    </location>
</feature>
<sequence>MDAGTGSLEESLSLALGYLPDIHLHGSLVLCALVVAWLIAIYRRANKEPQPRSHRRKTMKRTAQSMPRNNARPVDAAKDSAAGFRVKWDRTIIAAVALLATLTFLGAGIAAAFGAGTLLVSGIAAAVAVAGVATLRALALRDRKKRKDRRIESAFDDAMNPALPAAESTVPTTGPTRVFDAAAGSTSGHGAATAPAEKPAAATSTEQAATGQVSRDAAADEGASALPSVPRPTYLDAEEAHRLVPAPMAKPEAPQASPGVKLKSGVSAEYRAKVEATANRTLDLDKVLERRRAV</sequence>
<accession>A0ABQ2LZU4</accession>
<evidence type="ECO:0000256" key="1">
    <source>
        <dbReference type="SAM" id="MobiDB-lite"/>
    </source>
</evidence>
<feature type="transmembrane region" description="Helical" evidence="2">
    <location>
        <begin position="119"/>
        <end position="140"/>
    </location>
</feature>
<evidence type="ECO:0000313" key="4">
    <source>
        <dbReference type="Proteomes" id="UP000642509"/>
    </source>
</evidence>
<dbReference type="EMBL" id="BMLQ01000004">
    <property type="protein sequence ID" value="GGO45142.1"/>
    <property type="molecule type" value="Genomic_DNA"/>
</dbReference>
<feature type="region of interest" description="Disordered" evidence="1">
    <location>
        <begin position="49"/>
        <end position="74"/>
    </location>
</feature>
<feature type="region of interest" description="Disordered" evidence="1">
    <location>
        <begin position="162"/>
        <end position="232"/>
    </location>
</feature>
<feature type="transmembrane region" description="Helical" evidence="2">
    <location>
        <begin position="22"/>
        <end position="42"/>
    </location>
</feature>
<keyword evidence="2" id="KW-0472">Membrane</keyword>
<organism evidence="3 4">
    <name type="scientific">Citricoccus zhacaiensis</name>
    <dbReference type="NCBI Taxonomy" id="489142"/>
    <lineage>
        <taxon>Bacteria</taxon>
        <taxon>Bacillati</taxon>
        <taxon>Actinomycetota</taxon>
        <taxon>Actinomycetes</taxon>
        <taxon>Micrococcales</taxon>
        <taxon>Micrococcaceae</taxon>
        <taxon>Citricoccus</taxon>
    </lineage>
</organism>
<keyword evidence="2" id="KW-0812">Transmembrane</keyword>
<feature type="transmembrane region" description="Helical" evidence="2">
    <location>
        <begin position="92"/>
        <end position="113"/>
    </location>
</feature>
<keyword evidence="4" id="KW-1185">Reference proteome</keyword>
<dbReference type="Proteomes" id="UP000642509">
    <property type="component" value="Unassembled WGS sequence"/>
</dbReference>
<reference evidence="4" key="1">
    <citation type="journal article" date="2019" name="Int. J. Syst. Evol. Microbiol.">
        <title>The Global Catalogue of Microorganisms (GCM) 10K type strain sequencing project: providing services to taxonomists for standard genome sequencing and annotation.</title>
        <authorList>
            <consortium name="The Broad Institute Genomics Platform"/>
            <consortium name="The Broad Institute Genome Sequencing Center for Infectious Disease"/>
            <person name="Wu L."/>
            <person name="Ma J."/>
        </authorList>
    </citation>
    <scope>NUCLEOTIDE SEQUENCE [LARGE SCALE GENOMIC DNA]</scope>
    <source>
        <strain evidence="4">CGMCC 1.7064</strain>
    </source>
</reference>
<proteinExistence type="predicted"/>
<evidence type="ECO:0000256" key="2">
    <source>
        <dbReference type="SAM" id="Phobius"/>
    </source>
</evidence>